<evidence type="ECO:0000313" key="3">
    <source>
        <dbReference type="Proteomes" id="UP000232323"/>
    </source>
</evidence>
<dbReference type="InterPro" id="IPR032675">
    <property type="entry name" value="LRR_dom_sf"/>
</dbReference>
<dbReference type="PANTHER" id="PTHR45752:SF187">
    <property type="entry name" value="LEUCINE-RICH REPEAT AND IQ DOMAIN-CONTAINING PROTEIN 4"/>
    <property type="match status" value="1"/>
</dbReference>
<dbReference type="AlphaFoldDB" id="A0A250XL07"/>
<dbReference type="EMBL" id="BEGY01000107">
    <property type="protein sequence ID" value="GAX83785.1"/>
    <property type="molecule type" value="Genomic_DNA"/>
</dbReference>
<evidence type="ECO:0000256" key="1">
    <source>
        <dbReference type="ARBA" id="ARBA00004430"/>
    </source>
</evidence>
<gene>
    <name evidence="2" type="ORF">CEUSTIGMA_g11210.t1</name>
</gene>
<dbReference type="PANTHER" id="PTHR45752">
    <property type="entry name" value="LEUCINE-RICH REPEAT-CONTAINING"/>
    <property type="match status" value="1"/>
</dbReference>
<organism evidence="2 3">
    <name type="scientific">Chlamydomonas eustigma</name>
    <dbReference type="NCBI Taxonomy" id="1157962"/>
    <lineage>
        <taxon>Eukaryota</taxon>
        <taxon>Viridiplantae</taxon>
        <taxon>Chlorophyta</taxon>
        <taxon>core chlorophytes</taxon>
        <taxon>Chlorophyceae</taxon>
        <taxon>CS clade</taxon>
        <taxon>Chlamydomonadales</taxon>
        <taxon>Chlamydomonadaceae</taxon>
        <taxon>Chlamydomonas</taxon>
    </lineage>
</organism>
<comment type="subcellular location">
    <subcellularLocation>
        <location evidence="1">Cytoplasm</location>
        <location evidence="1">Cytoskeleton</location>
        <location evidence="1">Cilium axoneme</location>
    </subcellularLocation>
</comment>
<accession>A0A250XL07</accession>
<keyword evidence="3" id="KW-1185">Reference proteome</keyword>
<protein>
    <submittedName>
        <fullName evidence="2">Uncharacterized protein</fullName>
    </submittedName>
</protein>
<dbReference type="SUPFAM" id="SSF52047">
    <property type="entry name" value="RNI-like"/>
    <property type="match status" value="1"/>
</dbReference>
<sequence>MESKLLYDQELLCKIVRMSGNAQGCAGACRKLLNAVLRSSCESSVEPSHRTNCFCQTCTAEQCPTRLTKLTLHVKRDCPRFYRSWFEDWSQRLRQVKDTLALHLVMEDGDGAETRAVSMRDSKGPPTVHMLQWVLNGVEEAVHAITVRRIQNSVLFSRPNGNGGRGIEDFFSGLSNLQSLNLSGALKGLSMDTDPQLQLCLIALPQLQALDLSRNGLVGANISALHDAWAQLTRLRSLNLGFNTLRTDAAQSVAYALSKLSKLTYLDLADSSLFYSGGGGSDDYDAEFGEGFNVDSDLQESCCLLSFALGNLEELKALDMSYSEFTDTGGLSAFASALVSSTALEHLSLDKLRTDTGYERTGAQVLFPALRSMTGLQHLSWVKCPGDSYNDEYCHFASTLEGLKGLRCLDLSKGHLWNQRSPLSIALQTLTGLEYLNVSKTNIHYTEENEEDCYHDYGYQDLQAVTEVTSSYKQLQRFQPSIRR</sequence>
<name>A0A250XL07_9CHLO</name>
<evidence type="ECO:0000313" key="2">
    <source>
        <dbReference type="EMBL" id="GAX83785.1"/>
    </source>
</evidence>
<dbReference type="Gene3D" id="3.80.10.10">
    <property type="entry name" value="Ribonuclease Inhibitor"/>
    <property type="match status" value="2"/>
</dbReference>
<dbReference type="InterPro" id="IPR050715">
    <property type="entry name" value="LRR-SigEffector_domain"/>
</dbReference>
<dbReference type="Proteomes" id="UP000232323">
    <property type="component" value="Unassembled WGS sequence"/>
</dbReference>
<dbReference type="GO" id="GO:0005930">
    <property type="term" value="C:axoneme"/>
    <property type="evidence" value="ECO:0007669"/>
    <property type="project" value="UniProtKB-SubCell"/>
</dbReference>
<reference evidence="2 3" key="1">
    <citation type="submission" date="2017-08" db="EMBL/GenBank/DDBJ databases">
        <title>Acidophilic green algal genome provides insights into adaptation to an acidic environment.</title>
        <authorList>
            <person name="Hirooka S."/>
            <person name="Hirose Y."/>
            <person name="Kanesaki Y."/>
            <person name="Higuchi S."/>
            <person name="Fujiwara T."/>
            <person name="Onuma R."/>
            <person name="Era A."/>
            <person name="Ohbayashi R."/>
            <person name="Uzuka A."/>
            <person name="Nozaki H."/>
            <person name="Yoshikawa H."/>
            <person name="Miyagishima S.Y."/>
        </authorList>
    </citation>
    <scope>NUCLEOTIDE SEQUENCE [LARGE SCALE GENOMIC DNA]</scope>
    <source>
        <strain evidence="2 3">NIES-2499</strain>
    </source>
</reference>
<proteinExistence type="predicted"/>
<comment type="caution">
    <text evidence="2">The sequence shown here is derived from an EMBL/GenBank/DDBJ whole genome shotgun (WGS) entry which is preliminary data.</text>
</comment>